<protein>
    <submittedName>
        <fullName evidence="5">HIT domain-containing protein</fullName>
    </submittedName>
</protein>
<evidence type="ECO:0000259" key="4">
    <source>
        <dbReference type="PROSITE" id="PS51084"/>
    </source>
</evidence>
<name>A0A3S3MNL7_9LACT</name>
<proteinExistence type="predicted"/>
<evidence type="ECO:0000313" key="5">
    <source>
        <dbReference type="EMBL" id="RWR49785.1"/>
    </source>
</evidence>
<organism evidence="5 6">
    <name type="scientific">Lactococcus lactis</name>
    <dbReference type="NCBI Taxonomy" id="1358"/>
    <lineage>
        <taxon>Bacteria</taxon>
        <taxon>Bacillati</taxon>
        <taxon>Bacillota</taxon>
        <taxon>Bacilli</taxon>
        <taxon>Lactobacillales</taxon>
        <taxon>Streptococcaceae</taxon>
        <taxon>Lactococcus</taxon>
    </lineage>
</organism>
<dbReference type="InterPro" id="IPR036265">
    <property type="entry name" value="HIT-like_sf"/>
</dbReference>
<dbReference type="Pfam" id="PF01230">
    <property type="entry name" value="HIT"/>
    <property type="match status" value="1"/>
</dbReference>
<evidence type="ECO:0000256" key="3">
    <source>
        <dbReference type="PROSITE-ProRule" id="PRU00464"/>
    </source>
</evidence>
<dbReference type="InterPro" id="IPR011146">
    <property type="entry name" value="HIT-like"/>
</dbReference>
<evidence type="ECO:0000256" key="1">
    <source>
        <dbReference type="PIRSR" id="PIRSR601310-1"/>
    </source>
</evidence>
<reference evidence="5 6" key="1">
    <citation type="submission" date="2019-01" db="EMBL/GenBank/DDBJ databases">
        <title>Whole genome sequence of Lactococcus lactis isolated from cow milk.</title>
        <authorList>
            <person name="Sundararaman A."/>
            <person name="Tamang J.-P."/>
            <person name="Halami P."/>
        </authorList>
    </citation>
    <scope>NUCLEOTIDE SEQUENCE [LARGE SCALE GENOMIC DNA]</scope>
    <source>
        <strain evidence="5 6">C2D</strain>
    </source>
</reference>
<feature type="short sequence motif" description="Histidine triad motif" evidence="2 3">
    <location>
        <begin position="106"/>
        <end position="110"/>
    </location>
</feature>
<comment type="caution">
    <text evidence="5">The sequence shown here is derived from an EMBL/GenBank/DDBJ whole genome shotgun (WGS) entry which is preliminary data.</text>
</comment>
<dbReference type="PANTHER" id="PTHR46648">
    <property type="entry name" value="HIT FAMILY PROTEIN 1"/>
    <property type="match status" value="1"/>
</dbReference>
<feature type="domain" description="HIT" evidence="4">
    <location>
        <begin position="8"/>
        <end position="124"/>
    </location>
</feature>
<dbReference type="InterPro" id="IPR001310">
    <property type="entry name" value="Histidine_triad_HIT"/>
</dbReference>
<evidence type="ECO:0000256" key="2">
    <source>
        <dbReference type="PIRSR" id="PIRSR601310-3"/>
    </source>
</evidence>
<dbReference type="EMBL" id="SAXH01000001">
    <property type="protein sequence ID" value="RWR49785.1"/>
    <property type="molecule type" value="Genomic_DNA"/>
</dbReference>
<accession>A0A3S3MNL7</accession>
<dbReference type="GO" id="GO:0009117">
    <property type="term" value="P:nucleotide metabolic process"/>
    <property type="evidence" value="ECO:0007669"/>
    <property type="project" value="TreeGrafter"/>
</dbReference>
<evidence type="ECO:0000313" key="6">
    <source>
        <dbReference type="Proteomes" id="UP000285859"/>
    </source>
</evidence>
<dbReference type="PROSITE" id="PS51084">
    <property type="entry name" value="HIT_2"/>
    <property type="match status" value="1"/>
</dbReference>
<dbReference type="PANTHER" id="PTHR46648:SF1">
    <property type="entry name" value="ADENOSINE 5'-MONOPHOSPHORAMIDASE HNT1"/>
    <property type="match status" value="1"/>
</dbReference>
<dbReference type="Proteomes" id="UP000285859">
    <property type="component" value="Unassembled WGS sequence"/>
</dbReference>
<dbReference type="Gene3D" id="3.30.428.10">
    <property type="entry name" value="HIT-like"/>
    <property type="match status" value="1"/>
</dbReference>
<gene>
    <name evidence="5" type="ORF">EO246_01325</name>
</gene>
<dbReference type="GO" id="GO:0003824">
    <property type="term" value="F:catalytic activity"/>
    <property type="evidence" value="ECO:0007669"/>
    <property type="project" value="InterPro"/>
</dbReference>
<feature type="active site" description="Tele-AMP-histidine intermediate" evidence="1">
    <location>
        <position position="108"/>
    </location>
</feature>
<dbReference type="SUPFAM" id="SSF54197">
    <property type="entry name" value="HIT-like"/>
    <property type="match status" value="1"/>
</dbReference>
<dbReference type="AlphaFoldDB" id="A0A3S3MNL7"/>
<sequence length="215" mass="25376">MMNKIINDYCTFCERRENVPNQLFAESDNFFAFFTLGHMVEGYTLIVSKEHYHCMGALPQSLQAEYLEFTKYITGILEKKYGRTISYEHGRVGLCNVQPGEQICYHAHTHIVPVAMDLIPDFKKDGLIPYEIEQNSSLFKQYKNFGHYLYYRNIDKKEYIIQINQPIRRQYLRYLVAKNLGNEELAKWSEYPEYEKLNSAIKNISNLITEKKVVN</sequence>